<dbReference type="InterPro" id="IPR016161">
    <property type="entry name" value="Ald_DH/histidinol_DH"/>
</dbReference>
<protein>
    <submittedName>
        <fullName evidence="1">CG15717</fullName>
    </submittedName>
</protein>
<dbReference type="SMR" id="A0A0M3QZA9"/>
<dbReference type="SUPFAM" id="SSF53720">
    <property type="entry name" value="ALDH-like"/>
    <property type="match status" value="1"/>
</dbReference>
<gene>
    <name evidence="1" type="ORF">Dbus_chrXg959</name>
</gene>
<dbReference type="Pfam" id="PF07368">
    <property type="entry name" value="DUF1487"/>
    <property type="match status" value="1"/>
</dbReference>
<proteinExistence type="predicted"/>
<dbReference type="PANTHER" id="PTHR21644:SF0">
    <property type="entry name" value="AT02555P-RELATED"/>
    <property type="match status" value="1"/>
</dbReference>
<reference evidence="1 2" key="1">
    <citation type="submission" date="2015-08" db="EMBL/GenBank/DDBJ databases">
        <title>Ancestral chromatin configuration constrains chromatin evolution on differentiating sex chromosomes in Drosophila.</title>
        <authorList>
            <person name="Zhou Q."/>
            <person name="Bachtrog D."/>
        </authorList>
    </citation>
    <scope>NUCLEOTIDE SEQUENCE [LARGE SCALE GENOMIC DNA]</scope>
    <source>
        <tissue evidence="1">Whole larvae</tissue>
    </source>
</reference>
<dbReference type="STRING" id="30019.A0A0M3QZA9"/>
<feature type="non-terminal residue" evidence="1">
    <location>
        <position position="1"/>
    </location>
</feature>
<dbReference type="OrthoDB" id="310895at2759"/>
<sequence>SPSLMMIFEGGDLNCAMHHLVCSLQNPFEMNSVATLLIQESVRESFVNCVREQIQPLDAQLANHPRFVRTQAKLEELKAETIGGDPKTVPTNATPLLVCDLTHSFLGNGPTGVITMHTFRTPKEATQVNKKETLKYSSVSIWNEKLASAYEICELFDCSVFMLNCFNVDLNPILPAFEANQNDVKIFKGYHYETLMTNHKRKIIVFPVGTIFAN</sequence>
<keyword evidence="2" id="KW-1185">Reference proteome</keyword>
<organism evidence="1 2">
    <name type="scientific">Drosophila busckii</name>
    <name type="common">Fruit fly</name>
    <dbReference type="NCBI Taxonomy" id="30019"/>
    <lineage>
        <taxon>Eukaryota</taxon>
        <taxon>Metazoa</taxon>
        <taxon>Ecdysozoa</taxon>
        <taxon>Arthropoda</taxon>
        <taxon>Hexapoda</taxon>
        <taxon>Insecta</taxon>
        <taxon>Pterygota</taxon>
        <taxon>Neoptera</taxon>
        <taxon>Endopterygota</taxon>
        <taxon>Diptera</taxon>
        <taxon>Brachycera</taxon>
        <taxon>Muscomorpha</taxon>
        <taxon>Ephydroidea</taxon>
        <taxon>Drosophilidae</taxon>
        <taxon>Drosophila</taxon>
    </lineage>
</organism>
<dbReference type="Proteomes" id="UP000494163">
    <property type="component" value="Chromosome X"/>
</dbReference>
<dbReference type="AlphaFoldDB" id="A0A0M3QZA9"/>
<evidence type="ECO:0000313" key="1">
    <source>
        <dbReference type="EMBL" id="ALC49103.1"/>
    </source>
</evidence>
<accession>A0A0M3QZA9</accession>
<dbReference type="GO" id="GO:0016491">
    <property type="term" value="F:oxidoreductase activity"/>
    <property type="evidence" value="ECO:0007669"/>
    <property type="project" value="InterPro"/>
</dbReference>
<dbReference type="InterPro" id="IPR009961">
    <property type="entry name" value="DUF1487"/>
</dbReference>
<dbReference type="OMA" id="WNEKLAC"/>
<dbReference type="EMBL" id="CP012528">
    <property type="protein sequence ID" value="ALC49103.1"/>
    <property type="molecule type" value="Genomic_DNA"/>
</dbReference>
<evidence type="ECO:0000313" key="2">
    <source>
        <dbReference type="Proteomes" id="UP000494163"/>
    </source>
</evidence>
<dbReference type="PANTHER" id="PTHR21644">
    <property type="entry name" value="AT02555P-RELATED"/>
    <property type="match status" value="1"/>
</dbReference>
<name>A0A0M3QZA9_DROBS</name>